<dbReference type="InterPro" id="IPR011188">
    <property type="entry name" value="UPF0302"/>
</dbReference>
<accession>A0A6I4VNH3</accession>
<dbReference type="InterPro" id="IPR014957">
    <property type="entry name" value="IDEAL_dom"/>
</dbReference>
<dbReference type="Gene3D" id="4.10.810.10">
    <property type="entry name" value="Virus Scaffolding Protein, Chain A"/>
    <property type="match status" value="1"/>
</dbReference>
<organism evidence="3 4">
    <name type="scientific">Shimazuella alba</name>
    <dbReference type="NCBI Taxonomy" id="2690964"/>
    <lineage>
        <taxon>Bacteria</taxon>
        <taxon>Bacillati</taxon>
        <taxon>Bacillota</taxon>
        <taxon>Bacilli</taxon>
        <taxon>Bacillales</taxon>
        <taxon>Thermoactinomycetaceae</taxon>
        <taxon>Shimazuella</taxon>
    </lineage>
</organism>
<dbReference type="RefSeq" id="WP_160799590.1">
    <property type="nucleotide sequence ID" value="NZ_WUUL01000001.1"/>
</dbReference>
<dbReference type="NCBIfam" id="NF002965">
    <property type="entry name" value="PRK03636.1"/>
    <property type="match status" value="1"/>
</dbReference>
<dbReference type="InterPro" id="IPR038091">
    <property type="entry name" value="UPF0302_N_sf"/>
</dbReference>
<dbReference type="InterPro" id="IPR027393">
    <property type="entry name" value="Virus_scaffolding_prot_C"/>
</dbReference>
<gene>
    <name evidence="3" type="ORF">GSM42_02215</name>
</gene>
<dbReference type="Gene3D" id="3.40.1530.30">
    <property type="entry name" value="Uncharacterised family UPF0302, N-terminal domain"/>
    <property type="match status" value="1"/>
</dbReference>
<evidence type="ECO:0000313" key="4">
    <source>
        <dbReference type="Proteomes" id="UP000430692"/>
    </source>
</evidence>
<dbReference type="HAMAP" id="MF_00760">
    <property type="entry name" value="UPF0302"/>
    <property type="match status" value="1"/>
</dbReference>
<dbReference type="Proteomes" id="UP000430692">
    <property type="component" value="Unassembled WGS sequence"/>
</dbReference>
<evidence type="ECO:0000256" key="1">
    <source>
        <dbReference type="HAMAP-Rule" id="MF_00760"/>
    </source>
</evidence>
<dbReference type="Pfam" id="PF08858">
    <property type="entry name" value="IDEAL"/>
    <property type="match status" value="1"/>
</dbReference>
<dbReference type="Pfam" id="PF08864">
    <property type="entry name" value="UPF0302"/>
    <property type="match status" value="1"/>
</dbReference>
<name>A0A6I4VNH3_9BACL</name>
<feature type="domain" description="IDEAL" evidence="2">
    <location>
        <begin position="138"/>
        <end position="174"/>
    </location>
</feature>
<dbReference type="PIRSF" id="PIRSF007165">
    <property type="entry name" value="UCP007165"/>
    <property type="match status" value="1"/>
</dbReference>
<sequence>MSTVTVSEKKEFIHWFLGHHELRKREVAWLLSYLSSKEELLAKVHFVEHVSLLPKSIIISTKCSDMPPFQFSRKKRVGTDVEAVFYDLQLFPNEDIYIGLYFQDRTSCPKFAAVLEGNPMERQDLVQDQLLSLFAELLLDQAVRQFQKKQLYAKIDESLENQDKDTFLKLSQELRKLLEESK</sequence>
<proteinExistence type="inferred from homology"/>
<evidence type="ECO:0000313" key="3">
    <source>
        <dbReference type="EMBL" id="MXQ52583.1"/>
    </source>
</evidence>
<dbReference type="SMART" id="SM00914">
    <property type="entry name" value="IDEAL"/>
    <property type="match status" value="1"/>
</dbReference>
<reference evidence="3 4" key="1">
    <citation type="submission" date="2019-12" db="EMBL/GenBank/DDBJ databases">
        <title>Whole-genome analyses of novel actinobacteria.</title>
        <authorList>
            <person name="Sahin N."/>
            <person name="Saygin H."/>
        </authorList>
    </citation>
    <scope>NUCLEOTIDE SEQUENCE [LARGE SCALE GENOMIC DNA]</scope>
    <source>
        <strain evidence="3 4">KC615</strain>
    </source>
</reference>
<comment type="caution">
    <text evidence="3">The sequence shown here is derived from an EMBL/GenBank/DDBJ whole genome shotgun (WGS) entry which is preliminary data.</text>
</comment>
<dbReference type="InterPro" id="IPR014963">
    <property type="entry name" value="UPF0302_N"/>
</dbReference>
<comment type="similarity">
    <text evidence="1">Belongs to the UPF0302 family.</text>
</comment>
<dbReference type="EMBL" id="WUUL01000001">
    <property type="protein sequence ID" value="MXQ52583.1"/>
    <property type="molecule type" value="Genomic_DNA"/>
</dbReference>
<dbReference type="AlphaFoldDB" id="A0A6I4VNH3"/>
<protein>
    <recommendedName>
        <fullName evidence="1">UPF0302 protein GSM42_02215</fullName>
    </recommendedName>
</protein>
<keyword evidence="4" id="KW-1185">Reference proteome</keyword>
<evidence type="ECO:0000259" key="2">
    <source>
        <dbReference type="SMART" id="SM00914"/>
    </source>
</evidence>